<dbReference type="EMBL" id="VBSB01000006">
    <property type="protein sequence ID" value="NTY60009.1"/>
    <property type="molecule type" value="Genomic_DNA"/>
</dbReference>
<dbReference type="Pfam" id="PF01565">
    <property type="entry name" value="FAD_binding_4"/>
    <property type="match status" value="1"/>
</dbReference>
<reference evidence="6 7" key="1">
    <citation type="submission" date="2019-05" db="EMBL/GenBank/DDBJ databases">
        <title>Mycolicibacterium sphagni ENV482 genome assembly.</title>
        <authorList>
            <person name="Chen W."/>
            <person name="Faulkner N.W."/>
            <person name="Hyman M.R."/>
        </authorList>
    </citation>
    <scope>NUCLEOTIDE SEQUENCE [LARGE SCALE GENOMIC DNA]</scope>
    <source>
        <strain evidence="6 7">ENV482</strain>
    </source>
</reference>
<dbReference type="Gene3D" id="3.30.465.10">
    <property type="match status" value="1"/>
</dbReference>
<organism evidence="6 7">
    <name type="scientific">Mycolicibacterium sphagni</name>
    <dbReference type="NCBI Taxonomy" id="1786"/>
    <lineage>
        <taxon>Bacteria</taxon>
        <taxon>Bacillati</taxon>
        <taxon>Actinomycetota</taxon>
        <taxon>Actinomycetes</taxon>
        <taxon>Mycobacteriales</taxon>
        <taxon>Mycobacteriaceae</taxon>
        <taxon>Mycolicibacterium</taxon>
    </lineage>
</organism>
<dbReference type="PANTHER" id="PTHR42934">
    <property type="entry name" value="GLYCOLATE OXIDASE SUBUNIT GLCD"/>
    <property type="match status" value="1"/>
</dbReference>
<dbReference type="InterPro" id="IPR016169">
    <property type="entry name" value="FAD-bd_PCMH_sub2"/>
</dbReference>
<keyword evidence="3" id="KW-0274">FAD</keyword>
<dbReference type="InterPro" id="IPR006094">
    <property type="entry name" value="Oxid_FAD_bind_N"/>
</dbReference>
<evidence type="ECO:0000313" key="6">
    <source>
        <dbReference type="EMBL" id="NTY60009.1"/>
    </source>
</evidence>
<dbReference type="InterPro" id="IPR016166">
    <property type="entry name" value="FAD-bd_PCMH"/>
</dbReference>
<keyword evidence="7" id="KW-1185">Reference proteome</keyword>
<dbReference type="InterPro" id="IPR051914">
    <property type="entry name" value="FAD-linked_OxidoTrans_Type4"/>
</dbReference>
<evidence type="ECO:0000256" key="2">
    <source>
        <dbReference type="ARBA" id="ARBA00022630"/>
    </source>
</evidence>
<protein>
    <submittedName>
        <fullName evidence="6">FAD-binding protein</fullName>
    </submittedName>
</protein>
<keyword evidence="4" id="KW-0560">Oxidoreductase</keyword>
<evidence type="ECO:0000256" key="4">
    <source>
        <dbReference type="ARBA" id="ARBA00023002"/>
    </source>
</evidence>
<dbReference type="SUPFAM" id="SSF56176">
    <property type="entry name" value="FAD-binding/transporter-associated domain-like"/>
    <property type="match status" value="1"/>
</dbReference>
<feature type="domain" description="FAD-binding PCMH-type" evidence="5">
    <location>
        <begin position="37"/>
        <end position="215"/>
    </location>
</feature>
<dbReference type="Proteomes" id="UP000708347">
    <property type="component" value="Unassembled WGS sequence"/>
</dbReference>
<dbReference type="InterPro" id="IPR036318">
    <property type="entry name" value="FAD-bd_PCMH-like_sf"/>
</dbReference>
<dbReference type="InterPro" id="IPR004113">
    <property type="entry name" value="FAD-bd_oxidored_4_C"/>
</dbReference>
<dbReference type="SUPFAM" id="SSF55103">
    <property type="entry name" value="FAD-linked oxidases, C-terminal domain"/>
    <property type="match status" value="1"/>
</dbReference>
<comment type="caution">
    <text evidence="6">The sequence shown here is derived from an EMBL/GenBank/DDBJ whole genome shotgun (WGS) entry which is preliminary data.</text>
</comment>
<dbReference type="RefSeq" id="WP_174397868.1">
    <property type="nucleotide sequence ID" value="NZ_VBSB01000006.1"/>
</dbReference>
<dbReference type="Gene3D" id="3.30.70.2740">
    <property type="match status" value="1"/>
</dbReference>
<evidence type="ECO:0000313" key="7">
    <source>
        <dbReference type="Proteomes" id="UP000708347"/>
    </source>
</evidence>
<keyword evidence="2" id="KW-0285">Flavoprotein</keyword>
<dbReference type="Pfam" id="PF02913">
    <property type="entry name" value="FAD-oxidase_C"/>
    <property type="match status" value="1"/>
</dbReference>
<name>A0ABX2JQP4_9MYCO</name>
<comment type="cofactor">
    <cofactor evidence="1">
        <name>FAD</name>
        <dbReference type="ChEBI" id="CHEBI:57692"/>
    </cofactor>
</comment>
<sequence>MAVSAVAGLAAELPDGVVVTDPDILASYRHDRAADPAAGMPLAVVRPTRTEEVQTVLRWASANRIAVVPRGAGTGLSGGATAVTGGIVLSTEKMRDITVDPVTRTAVAQPGLLNAEVKKAVAEYGLWYPPDPSSYEICSIGGNIATNAGGLCCVKYGVTTDYVLGLQVVLADGTAVRLGGPRLKDVAGLSLTKLFVGSEGTLGVITEVTLRLLPPQPSACTVVATFDSVEAAAAAVLTITSRIRPSMLEFMDAVAINAVEDKLRMGLDRSAAAMMVAASDDRGPTGAEDAEFMARVFTEAGATECFSTADPDEGEAFVAARRFAIPAVEAKGSLMLEDVGVPLPALAELVGGVAKIAADRDLTISVIAHAGDGNTHPLIVYDPADAAMTERAATAFGEIMDLAVSLGGTITGEHGVGRLKKPWLAGQLGPEAMELNRKIKDALDPDGILNPGAVI</sequence>
<evidence type="ECO:0000256" key="1">
    <source>
        <dbReference type="ARBA" id="ARBA00001974"/>
    </source>
</evidence>
<gene>
    <name evidence="6" type="ORF">FEG63_10660</name>
</gene>
<dbReference type="InterPro" id="IPR016164">
    <property type="entry name" value="FAD-linked_Oxase-like_C"/>
</dbReference>
<evidence type="ECO:0000256" key="3">
    <source>
        <dbReference type="ARBA" id="ARBA00022827"/>
    </source>
</evidence>
<dbReference type="PANTHER" id="PTHR42934:SF2">
    <property type="entry name" value="GLYCOLATE OXIDASE SUBUNIT GLCD"/>
    <property type="match status" value="1"/>
</dbReference>
<dbReference type="Gene3D" id="1.10.45.10">
    <property type="entry name" value="Vanillyl-alcohol Oxidase, Chain A, domain 4"/>
    <property type="match status" value="1"/>
</dbReference>
<dbReference type="InterPro" id="IPR016171">
    <property type="entry name" value="Vanillyl_alc_oxidase_C-sub2"/>
</dbReference>
<dbReference type="PROSITE" id="PS51387">
    <property type="entry name" value="FAD_PCMH"/>
    <property type="match status" value="1"/>
</dbReference>
<proteinExistence type="predicted"/>
<accession>A0ABX2JQP4</accession>
<evidence type="ECO:0000259" key="5">
    <source>
        <dbReference type="PROSITE" id="PS51387"/>
    </source>
</evidence>